<organism evidence="2 3">
    <name type="scientific">Rhodovulum strictum</name>
    <dbReference type="NCBI Taxonomy" id="58314"/>
    <lineage>
        <taxon>Bacteria</taxon>
        <taxon>Pseudomonadati</taxon>
        <taxon>Pseudomonadota</taxon>
        <taxon>Alphaproteobacteria</taxon>
        <taxon>Rhodobacterales</taxon>
        <taxon>Paracoccaceae</taxon>
        <taxon>Rhodovulum</taxon>
    </lineage>
</organism>
<dbReference type="SUPFAM" id="SSF46785">
    <property type="entry name" value="Winged helix' DNA-binding domain"/>
    <property type="match status" value="1"/>
</dbReference>
<comment type="caution">
    <text evidence="2">The sequence shown here is derived from an EMBL/GenBank/DDBJ whole genome shotgun (WGS) entry which is preliminary data.</text>
</comment>
<protein>
    <recommendedName>
        <fullName evidence="4">HTH iclR-type domain-containing protein</fullName>
    </recommendedName>
</protein>
<dbReference type="InterPro" id="IPR036388">
    <property type="entry name" value="WH-like_DNA-bd_sf"/>
</dbReference>
<feature type="compositionally biased region" description="Polar residues" evidence="1">
    <location>
        <begin position="176"/>
        <end position="194"/>
    </location>
</feature>
<evidence type="ECO:0000313" key="3">
    <source>
        <dbReference type="Proteomes" id="UP000466730"/>
    </source>
</evidence>
<sequence length="194" mass="21593">MPSRNRNMPVAMSRAKRAEEVSTAFRADYRAYQYRFVEFYIEHVVDVGRAFKGDLQSVLVLAVLGQVWLKAVRAAEAEGQDPDAIPQDRLSITSSRISDVTDIPRQTVRRKLKELERRGWLLRNDDGAYRLASSGGRSTARRDLSDVDGRALERIAKLFVELEGLVEAQADRASRAGQTEQSGNVLKSSGSGVP</sequence>
<evidence type="ECO:0000313" key="2">
    <source>
        <dbReference type="EMBL" id="MRH22094.1"/>
    </source>
</evidence>
<dbReference type="OrthoDB" id="5600162at2"/>
<proteinExistence type="predicted"/>
<dbReference type="Proteomes" id="UP000466730">
    <property type="component" value="Unassembled WGS sequence"/>
</dbReference>
<dbReference type="AlphaFoldDB" id="A0A844BCB0"/>
<accession>A0A844BCB0</accession>
<dbReference type="EMBL" id="WJPO01000024">
    <property type="protein sequence ID" value="MRH22094.1"/>
    <property type="molecule type" value="Genomic_DNA"/>
</dbReference>
<dbReference type="RefSeq" id="WP_153749380.1">
    <property type="nucleotide sequence ID" value="NZ_BAAADI010000045.1"/>
</dbReference>
<evidence type="ECO:0008006" key="4">
    <source>
        <dbReference type="Google" id="ProtNLM"/>
    </source>
</evidence>
<dbReference type="Gene3D" id="1.10.10.10">
    <property type="entry name" value="Winged helix-like DNA-binding domain superfamily/Winged helix DNA-binding domain"/>
    <property type="match status" value="1"/>
</dbReference>
<keyword evidence="3" id="KW-1185">Reference proteome</keyword>
<name>A0A844BCB0_9RHOB</name>
<evidence type="ECO:0000256" key="1">
    <source>
        <dbReference type="SAM" id="MobiDB-lite"/>
    </source>
</evidence>
<dbReference type="InterPro" id="IPR036390">
    <property type="entry name" value="WH_DNA-bd_sf"/>
</dbReference>
<gene>
    <name evidence="2" type="ORF">GH815_13930</name>
</gene>
<feature type="region of interest" description="Disordered" evidence="1">
    <location>
        <begin position="170"/>
        <end position="194"/>
    </location>
</feature>
<reference evidence="2 3" key="1">
    <citation type="submission" date="2019-11" db="EMBL/GenBank/DDBJ databases">
        <title>Draft Whole-Genome sequence of the marine photosynthetic bacterium Rhodovulum strictum DSM 11289.</title>
        <authorList>
            <person name="Kyndt J.A."/>
            <person name="Meyer T.E."/>
        </authorList>
    </citation>
    <scope>NUCLEOTIDE SEQUENCE [LARGE SCALE GENOMIC DNA]</scope>
    <source>
        <strain evidence="2 3">DSM 11289</strain>
    </source>
</reference>